<feature type="transmembrane region" description="Helical" evidence="1">
    <location>
        <begin position="94"/>
        <end position="113"/>
    </location>
</feature>
<feature type="transmembrane region" description="Helical" evidence="1">
    <location>
        <begin position="60"/>
        <end position="82"/>
    </location>
</feature>
<reference evidence="2" key="1">
    <citation type="submission" date="2020-05" db="EMBL/GenBank/DDBJ databases">
        <authorList>
            <person name="Chiriac C."/>
            <person name="Salcher M."/>
            <person name="Ghai R."/>
            <person name="Kavagutti S V."/>
        </authorList>
    </citation>
    <scope>NUCLEOTIDE SEQUENCE</scope>
</reference>
<organism evidence="2">
    <name type="scientific">freshwater metagenome</name>
    <dbReference type="NCBI Taxonomy" id="449393"/>
    <lineage>
        <taxon>unclassified sequences</taxon>
        <taxon>metagenomes</taxon>
        <taxon>ecological metagenomes</taxon>
    </lineage>
</organism>
<feature type="transmembrane region" description="Helical" evidence="1">
    <location>
        <begin position="195"/>
        <end position="212"/>
    </location>
</feature>
<dbReference type="PANTHER" id="PTHR40400:SF1">
    <property type="entry name" value="SLR1512 PROTEIN"/>
    <property type="match status" value="1"/>
</dbReference>
<feature type="transmembrane region" description="Helical" evidence="1">
    <location>
        <begin position="31"/>
        <end position="48"/>
    </location>
</feature>
<dbReference type="AlphaFoldDB" id="A0A6J6LJA6"/>
<name>A0A6J6LJA6_9ZZZZ</name>
<feature type="transmembrane region" description="Helical" evidence="1">
    <location>
        <begin position="125"/>
        <end position="145"/>
    </location>
</feature>
<evidence type="ECO:0000313" key="2">
    <source>
        <dbReference type="EMBL" id="CAB4661228.1"/>
    </source>
</evidence>
<accession>A0A6J6LJA6</accession>
<keyword evidence="1" id="KW-0812">Transmembrane</keyword>
<proteinExistence type="predicted"/>
<feature type="transmembrane region" description="Helical" evidence="1">
    <location>
        <begin position="224"/>
        <end position="248"/>
    </location>
</feature>
<keyword evidence="1" id="KW-0472">Membrane</keyword>
<sequence>MSTTLLSAPIVAFVVAMTATLLNVNLRMPESLYPIVSAFLLLGIGLKGGRELSEVSIDSFWKPFLAVLLLGLINPLVAFLLFRLITRLDEPNSAALAAHYGSPSLVTFIVLLTTLESRGIEYGGYAPALFACLEIVGIIVALSMSKKTSVNFRRKSLISEIVRGPSVALMIIGILIGAIVGNARMTPTDSFFKDLVPGVLTLFLIEMGVIAAKQFADFRAIGLTLIFLAIVIPVINGMIGVLLGALGGMSEGDVIVLGTLAGSASFVAAPAVVRVALPEANPSLYLTSSIGITFPFFVSVGIPLLITVADLVS</sequence>
<feature type="transmembrane region" description="Helical" evidence="1">
    <location>
        <begin position="284"/>
        <end position="306"/>
    </location>
</feature>
<evidence type="ECO:0000256" key="1">
    <source>
        <dbReference type="SAM" id="Phobius"/>
    </source>
</evidence>
<dbReference type="EMBL" id="CAEZWU010000026">
    <property type="protein sequence ID" value="CAB4661228.1"/>
    <property type="molecule type" value="Genomic_DNA"/>
</dbReference>
<dbReference type="PANTHER" id="PTHR40400">
    <property type="entry name" value="SLR1512 PROTEIN"/>
    <property type="match status" value="1"/>
</dbReference>
<keyword evidence="1" id="KW-1133">Transmembrane helix</keyword>
<feature type="transmembrane region" description="Helical" evidence="1">
    <location>
        <begin position="6"/>
        <end position="24"/>
    </location>
</feature>
<feature type="transmembrane region" description="Helical" evidence="1">
    <location>
        <begin position="166"/>
        <end position="183"/>
    </location>
</feature>
<dbReference type="Pfam" id="PF05982">
    <property type="entry name" value="Sbt_1"/>
    <property type="match status" value="1"/>
</dbReference>
<gene>
    <name evidence="2" type="ORF">UFOPK2292_00278</name>
</gene>
<feature type="transmembrane region" description="Helical" evidence="1">
    <location>
        <begin position="254"/>
        <end position="277"/>
    </location>
</feature>
<protein>
    <submittedName>
        <fullName evidence="2">Unannotated protein</fullName>
    </submittedName>
</protein>
<dbReference type="InterPro" id="IPR010293">
    <property type="entry name" value="Sbt_1"/>
</dbReference>